<evidence type="ECO:0000313" key="2">
    <source>
        <dbReference type="Proteomes" id="UP000276133"/>
    </source>
</evidence>
<sequence>MHLVTDHRKSCFQDMPKIKFSLSSLFVHLHKKTNRFCIELELLQNRLFDFLPQIQFIIHNQRTINANFGNSIDANEIRIF</sequence>
<accession>A0A3M7R2T9</accession>
<dbReference type="EMBL" id="REGN01004349">
    <property type="protein sequence ID" value="RNA17912.1"/>
    <property type="molecule type" value="Genomic_DNA"/>
</dbReference>
<dbReference type="AlphaFoldDB" id="A0A3M7R2T9"/>
<reference evidence="1 2" key="1">
    <citation type="journal article" date="2018" name="Sci. Rep.">
        <title>Genomic signatures of local adaptation to the degree of environmental predictability in rotifers.</title>
        <authorList>
            <person name="Franch-Gras L."/>
            <person name="Hahn C."/>
            <person name="Garcia-Roger E.M."/>
            <person name="Carmona M.J."/>
            <person name="Serra M."/>
            <person name="Gomez A."/>
        </authorList>
    </citation>
    <scope>NUCLEOTIDE SEQUENCE [LARGE SCALE GENOMIC DNA]</scope>
    <source>
        <strain evidence="1">HYR1</strain>
    </source>
</reference>
<name>A0A3M7R2T9_BRAPC</name>
<proteinExistence type="predicted"/>
<comment type="caution">
    <text evidence="1">The sequence shown here is derived from an EMBL/GenBank/DDBJ whole genome shotgun (WGS) entry which is preliminary data.</text>
</comment>
<gene>
    <name evidence="1" type="ORF">BpHYR1_013957</name>
</gene>
<organism evidence="1 2">
    <name type="scientific">Brachionus plicatilis</name>
    <name type="common">Marine rotifer</name>
    <name type="synonym">Brachionus muelleri</name>
    <dbReference type="NCBI Taxonomy" id="10195"/>
    <lineage>
        <taxon>Eukaryota</taxon>
        <taxon>Metazoa</taxon>
        <taxon>Spiralia</taxon>
        <taxon>Gnathifera</taxon>
        <taxon>Rotifera</taxon>
        <taxon>Eurotatoria</taxon>
        <taxon>Monogononta</taxon>
        <taxon>Pseudotrocha</taxon>
        <taxon>Ploima</taxon>
        <taxon>Brachionidae</taxon>
        <taxon>Brachionus</taxon>
    </lineage>
</organism>
<dbReference type="Proteomes" id="UP000276133">
    <property type="component" value="Unassembled WGS sequence"/>
</dbReference>
<protein>
    <submittedName>
        <fullName evidence="1">Uncharacterized protein</fullName>
    </submittedName>
</protein>
<evidence type="ECO:0000313" key="1">
    <source>
        <dbReference type="EMBL" id="RNA17912.1"/>
    </source>
</evidence>
<keyword evidence="2" id="KW-1185">Reference proteome</keyword>